<sequence length="511" mass="55125">MTEPDAPRPEAAVEAFEITKRFGAFTALEKVSIRIERGEVHALLGENGAGKSTLVKCIIGYQGVDEGAILVDGIEREMANPRDAHKLGIGMVYQHFTLVPSMTVAENLVMSRVDVPTVIDWRRERAAIAAFLERMPFQVPLDQPVERLSAGERQKTEILKQLYLDRRVLILDEPTSVLTPDEADEVLTLLGGMARDKGLSILMITHKFREVTRYADRVTILRRGRLAGSGLVAELSTGEMAAMMVGATSLPSVGGKEGVPDDGAPVLSIRNLKVTGRTGLTQVDLAALDVYRREIVGIAGISGNGQKELVEVLAGQRLPAAGAVLVHDTPYGASRAETRAHKVRLLPEEPLKNACAPRMSVAENLAFRIFDETPAGKPAALLDRGRITANATDMIAAYKVKTSSPQAAIATLSGGNVQRAVLAREFTGEVDLLIVANPCFGLDFAAVAEIRSRIVKARNGGAAVLLVSEDLDELIELADRILVMSEGKIAYETQNRDVDIRTIGAHMAGHH</sequence>
<dbReference type="AlphaFoldDB" id="A0A418WBH0"/>
<dbReference type="PANTHER" id="PTHR43790:SF4">
    <property type="entry name" value="GUANOSINE IMPORT ATP-BINDING PROTEIN NUPO"/>
    <property type="match status" value="1"/>
</dbReference>
<evidence type="ECO:0000313" key="5">
    <source>
        <dbReference type="Proteomes" id="UP000284605"/>
    </source>
</evidence>
<accession>A0A418WBH0</accession>
<protein>
    <submittedName>
        <fullName evidence="4">ABC transporter ATP-binding protein</fullName>
    </submittedName>
</protein>
<dbReference type="InterPro" id="IPR027417">
    <property type="entry name" value="P-loop_NTPase"/>
</dbReference>
<keyword evidence="5" id="KW-1185">Reference proteome</keyword>
<dbReference type="PANTHER" id="PTHR43790">
    <property type="entry name" value="CARBOHYDRATE TRANSPORT ATP-BINDING PROTEIN MG119-RELATED"/>
    <property type="match status" value="1"/>
</dbReference>
<keyword evidence="2 4" id="KW-0067">ATP-binding</keyword>
<proteinExistence type="predicted"/>
<feature type="domain" description="ABC transporter" evidence="3">
    <location>
        <begin position="13"/>
        <end position="248"/>
    </location>
</feature>
<dbReference type="InterPro" id="IPR003593">
    <property type="entry name" value="AAA+_ATPase"/>
</dbReference>
<dbReference type="RefSeq" id="WP_119777938.1">
    <property type="nucleotide sequence ID" value="NZ_QYUK01000011.1"/>
</dbReference>
<dbReference type="PROSITE" id="PS50893">
    <property type="entry name" value="ABC_TRANSPORTER_2"/>
    <property type="match status" value="2"/>
</dbReference>
<dbReference type="InterPro" id="IPR003439">
    <property type="entry name" value="ABC_transporter-like_ATP-bd"/>
</dbReference>
<dbReference type="InterPro" id="IPR050107">
    <property type="entry name" value="ABC_carbohydrate_import_ATPase"/>
</dbReference>
<dbReference type="EMBL" id="QYUK01000011">
    <property type="protein sequence ID" value="RJF87296.1"/>
    <property type="molecule type" value="Genomic_DNA"/>
</dbReference>
<dbReference type="Gene3D" id="3.40.50.300">
    <property type="entry name" value="P-loop containing nucleotide triphosphate hydrolases"/>
    <property type="match status" value="2"/>
</dbReference>
<evidence type="ECO:0000259" key="3">
    <source>
        <dbReference type="PROSITE" id="PS50893"/>
    </source>
</evidence>
<evidence type="ECO:0000256" key="2">
    <source>
        <dbReference type="ARBA" id="ARBA00022840"/>
    </source>
</evidence>
<dbReference type="GO" id="GO:0016887">
    <property type="term" value="F:ATP hydrolysis activity"/>
    <property type="evidence" value="ECO:0007669"/>
    <property type="project" value="InterPro"/>
</dbReference>
<dbReference type="Proteomes" id="UP000284605">
    <property type="component" value="Unassembled WGS sequence"/>
</dbReference>
<evidence type="ECO:0000256" key="1">
    <source>
        <dbReference type="ARBA" id="ARBA00022741"/>
    </source>
</evidence>
<dbReference type="Pfam" id="PF00005">
    <property type="entry name" value="ABC_tran"/>
    <property type="match status" value="2"/>
</dbReference>
<organism evidence="4 5">
    <name type="scientific">Oleomonas cavernae</name>
    <dbReference type="NCBI Taxonomy" id="2320859"/>
    <lineage>
        <taxon>Bacteria</taxon>
        <taxon>Pseudomonadati</taxon>
        <taxon>Pseudomonadota</taxon>
        <taxon>Alphaproteobacteria</taxon>
        <taxon>Acetobacterales</taxon>
        <taxon>Acetobacteraceae</taxon>
        <taxon>Oleomonas</taxon>
    </lineage>
</organism>
<dbReference type="CDD" id="cd03215">
    <property type="entry name" value="ABC_Carb_Monos_II"/>
    <property type="match status" value="1"/>
</dbReference>
<comment type="caution">
    <text evidence="4">The sequence shown here is derived from an EMBL/GenBank/DDBJ whole genome shotgun (WGS) entry which is preliminary data.</text>
</comment>
<evidence type="ECO:0000313" key="4">
    <source>
        <dbReference type="EMBL" id="RJF87296.1"/>
    </source>
</evidence>
<reference evidence="4 5" key="1">
    <citation type="submission" date="2018-09" db="EMBL/GenBank/DDBJ databases">
        <authorList>
            <person name="Zhu H."/>
        </authorList>
    </citation>
    <scope>NUCLEOTIDE SEQUENCE [LARGE SCALE GENOMIC DNA]</scope>
    <source>
        <strain evidence="4 5">K1W22B-8</strain>
    </source>
</reference>
<dbReference type="CDD" id="cd03216">
    <property type="entry name" value="ABC_Carb_Monos_I"/>
    <property type="match status" value="1"/>
</dbReference>
<name>A0A418WBH0_9PROT</name>
<dbReference type="OrthoDB" id="9805029at2"/>
<feature type="domain" description="ABC transporter" evidence="3">
    <location>
        <begin position="267"/>
        <end position="511"/>
    </location>
</feature>
<dbReference type="SUPFAM" id="SSF52540">
    <property type="entry name" value="P-loop containing nucleoside triphosphate hydrolases"/>
    <property type="match status" value="2"/>
</dbReference>
<keyword evidence="1" id="KW-0547">Nucleotide-binding</keyword>
<dbReference type="GO" id="GO:0005524">
    <property type="term" value="F:ATP binding"/>
    <property type="evidence" value="ECO:0007669"/>
    <property type="project" value="UniProtKB-KW"/>
</dbReference>
<dbReference type="SMART" id="SM00382">
    <property type="entry name" value="AAA"/>
    <property type="match status" value="1"/>
</dbReference>
<gene>
    <name evidence="4" type="ORF">D3874_09865</name>
</gene>